<evidence type="ECO:0000256" key="9">
    <source>
        <dbReference type="ARBA" id="ARBA00022989"/>
    </source>
</evidence>
<feature type="transmembrane region" description="Helical" evidence="12">
    <location>
        <begin position="199"/>
        <end position="222"/>
    </location>
</feature>
<sequence length="283" mass="30747">MPNQLAVFARMIKIEHSVFALPFAYTGMFWAADGWPGAKAFLLVTVAMVAVRSFAMAFNRLADLDIDRRNPRTQNRPLVTGEMSVRAAWIYTAVAALVFVLACWGMNPLVLKLSPVALAVAAFYSLTKRFTWLCHFVLGATLGFAPLGGWLAVVPEFTPAAVLLALGVTFWVAGFDILYACQDEEFDREQGLRSIPADFGVPTALTLSSFCHVNTAVFFLVAGWAAQAGAIYFGAMALIGLTLVLEHKLIKPDDLSKVNLAFFTLNGGIAVAVFGAVLLDLWF</sequence>
<evidence type="ECO:0000256" key="10">
    <source>
        <dbReference type="ARBA" id="ARBA00023136"/>
    </source>
</evidence>
<evidence type="ECO:0000256" key="5">
    <source>
        <dbReference type="ARBA" id="ARBA00022519"/>
    </source>
</evidence>
<feature type="transmembrane region" description="Helical" evidence="12">
    <location>
        <begin position="133"/>
        <end position="154"/>
    </location>
</feature>
<dbReference type="NCBIfam" id="TIGR01475">
    <property type="entry name" value="ubiA_other"/>
    <property type="match status" value="1"/>
</dbReference>
<evidence type="ECO:0000256" key="12">
    <source>
        <dbReference type="SAM" id="Phobius"/>
    </source>
</evidence>
<comment type="subcellular location">
    <subcellularLocation>
        <location evidence="2">Membrane</location>
        <topology evidence="2">Multi-pass membrane protein</topology>
    </subcellularLocation>
</comment>
<dbReference type="RefSeq" id="WP_020885952.1">
    <property type="nucleotide sequence ID" value="NZ_ATHI01000004.1"/>
</dbReference>
<dbReference type="InterPro" id="IPR044878">
    <property type="entry name" value="UbiA_sf"/>
</dbReference>
<keyword evidence="10 12" id="KW-0472">Membrane</keyword>
<comment type="caution">
    <text evidence="13">The sequence shown here is derived from an EMBL/GenBank/DDBJ whole genome shotgun (WGS) entry which is preliminary data.</text>
</comment>
<proteinExistence type="inferred from homology"/>
<evidence type="ECO:0000256" key="4">
    <source>
        <dbReference type="ARBA" id="ARBA00022475"/>
    </source>
</evidence>
<dbReference type="Gene3D" id="1.10.357.140">
    <property type="entry name" value="UbiA prenyltransferase"/>
    <property type="match status" value="1"/>
</dbReference>
<feature type="transmembrane region" description="Helical" evidence="12">
    <location>
        <begin position="12"/>
        <end position="32"/>
    </location>
</feature>
<keyword evidence="4" id="KW-1003">Cell membrane</keyword>
<dbReference type="FunFam" id="1.10.357.140:FF:000008">
    <property type="entry name" value="4-hydroxybenzoate octaprenyltransferase"/>
    <property type="match status" value="1"/>
</dbReference>
<keyword evidence="5" id="KW-0997">Cell inner membrane</keyword>
<comment type="cofactor">
    <cofactor evidence="1">
        <name>Mg(2+)</name>
        <dbReference type="ChEBI" id="CHEBI:18420"/>
    </cofactor>
</comment>
<evidence type="ECO:0000256" key="1">
    <source>
        <dbReference type="ARBA" id="ARBA00001946"/>
    </source>
</evidence>
<evidence type="ECO:0000256" key="11">
    <source>
        <dbReference type="ARBA" id="ARBA00034524"/>
    </source>
</evidence>
<dbReference type="Gene3D" id="1.20.120.1780">
    <property type="entry name" value="UbiA prenyltransferase"/>
    <property type="match status" value="1"/>
</dbReference>
<evidence type="ECO:0000256" key="2">
    <source>
        <dbReference type="ARBA" id="ARBA00004141"/>
    </source>
</evidence>
<dbReference type="EC" id="2.5.1.39" evidence="11"/>
<dbReference type="GO" id="GO:0005886">
    <property type="term" value="C:plasma membrane"/>
    <property type="evidence" value="ECO:0007669"/>
    <property type="project" value="TreeGrafter"/>
</dbReference>
<dbReference type="InterPro" id="IPR006371">
    <property type="entry name" value="Polyprenyltransferase_UbiA-li"/>
</dbReference>
<comment type="similarity">
    <text evidence="3">Belongs to the UbiA prenyltransferase family.</text>
</comment>
<dbReference type="InterPro" id="IPR023298">
    <property type="entry name" value="ATPase_P-typ_TM_dom_sf"/>
</dbReference>
<feature type="transmembrane region" description="Helical" evidence="12">
    <location>
        <begin position="38"/>
        <end position="62"/>
    </location>
</feature>
<evidence type="ECO:0000313" key="14">
    <source>
        <dbReference type="Proteomes" id="UP000014975"/>
    </source>
</evidence>
<dbReference type="GO" id="GO:0008412">
    <property type="term" value="F:4-hydroxybenzoate polyprenyltransferase activity"/>
    <property type="evidence" value="ECO:0007669"/>
    <property type="project" value="UniProtKB-EC"/>
</dbReference>
<evidence type="ECO:0000256" key="3">
    <source>
        <dbReference type="ARBA" id="ARBA00005985"/>
    </source>
</evidence>
<organism evidence="13 14">
    <name type="scientific">Alkalidesulfovibrio alkalitolerans DSM 16529</name>
    <dbReference type="NCBI Taxonomy" id="1121439"/>
    <lineage>
        <taxon>Bacteria</taxon>
        <taxon>Pseudomonadati</taxon>
        <taxon>Thermodesulfobacteriota</taxon>
        <taxon>Desulfovibrionia</taxon>
        <taxon>Desulfovibrionales</taxon>
        <taxon>Desulfovibrionaceae</taxon>
        <taxon>Alkalidesulfovibrio</taxon>
    </lineage>
</organism>
<dbReference type="SUPFAM" id="SSF81665">
    <property type="entry name" value="Calcium ATPase, transmembrane domain M"/>
    <property type="match status" value="1"/>
</dbReference>
<feature type="transmembrane region" description="Helical" evidence="12">
    <location>
        <begin position="83"/>
        <end position="102"/>
    </location>
</feature>
<keyword evidence="6 13" id="KW-0808">Transferase</keyword>
<dbReference type="EMBL" id="ATHI01000004">
    <property type="protein sequence ID" value="EPR35365.1"/>
    <property type="molecule type" value="Genomic_DNA"/>
</dbReference>
<dbReference type="InterPro" id="IPR039653">
    <property type="entry name" value="Prenyltransferase"/>
</dbReference>
<keyword evidence="7" id="KW-0831">Ubiquinone biosynthesis</keyword>
<dbReference type="Proteomes" id="UP000014975">
    <property type="component" value="Unassembled WGS sequence"/>
</dbReference>
<dbReference type="STRING" id="1121439.dsat_2066"/>
<dbReference type="PANTHER" id="PTHR11048:SF28">
    <property type="entry name" value="4-HYDROXYBENZOATE POLYPRENYLTRANSFERASE, MITOCHONDRIAL"/>
    <property type="match status" value="1"/>
</dbReference>
<keyword evidence="8 12" id="KW-0812">Transmembrane</keyword>
<name>S7TFK4_9BACT</name>
<dbReference type="CDD" id="cd13959">
    <property type="entry name" value="PT_UbiA_COQ2"/>
    <property type="match status" value="1"/>
</dbReference>
<dbReference type="FunFam" id="1.20.120.1780:FF:000001">
    <property type="entry name" value="4-hydroxybenzoate octaprenyltransferase"/>
    <property type="match status" value="1"/>
</dbReference>
<dbReference type="InterPro" id="IPR000537">
    <property type="entry name" value="UbiA_prenyltransferase"/>
</dbReference>
<evidence type="ECO:0000256" key="8">
    <source>
        <dbReference type="ARBA" id="ARBA00022692"/>
    </source>
</evidence>
<feature type="transmembrane region" description="Helical" evidence="12">
    <location>
        <begin position="228"/>
        <end position="246"/>
    </location>
</feature>
<gene>
    <name evidence="13" type="ORF">dsat_2066</name>
</gene>
<dbReference type="GO" id="GO:0006744">
    <property type="term" value="P:ubiquinone biosynthetic process"/>
    <property type="evidence" value="ECO:0007669"/>
    <property type="project" value="UniProtKB-KW"/>
</dbReference>
<dbReference type="AlphaFoldDB" id="S7TFK4"/>
<feature type="transmembrane region" description="Helical" evidence="12">
    <location>
        <begin position="160"/>
        <end position="179"/>
    </location>
</feature>
<evidence type="ECO:0000313" key="13">
    <source>
        <dbReference type="EMBL" id="EPR35365.1"/>
    </source>
</evidence>
<evidence type="ECO:0000256" key="7">
    <source>
        <dbReference type="ARBA" id="ARBA00022688"/>
    </source>
</evidence>
<accession>S7TFK4</accession>
<keyword evidence="9 12" id="KW-1133">Transmembrane helix</keyword>
<evidence type="ECO:0000256" key="6">
    <source>
        <dbReference type="ARBA" id="ARBA00022679"/>
    </source>
</evidence>
<reference evidence="13 14" key="1">
    <citation type="journal article" date="2013" name="Genome Announc.">
        <title>Draft genome sequences for three mercury-methylating, sulfate-reducing bacteria.</title>
        <authorList>
            <person name="Brown S.D."/>
            <person name="Hurt R.A.Jr."/>
            <person name="Gilmour C.C."/>
            <person name="Elias D.A."/>
        </authorList>
    </citation>
    <scope>NUCLEOTIDE SEQUENCE [LARGE SCALE GENOMIC DNA]</scope>
    <source>
        <strain evidence="13 14">DSM 16529</strain>
    </source>
</reference>
<feature type="transmembrane region" description="Helical" evidence="12">
    <location>
        <begin position="258"/>
        <end position="279"/>
    </location>
</feature>
<dbReference type="Pfam" id="PF01040">
    <property type="entry name" value="UbiA"/>
    <property type="match status" value="1"/>
</dbReference>
<dbReference type="eggNOG" id="COG0382">
    <property type="taxonomic scope" value="Bacteria"/>
</dbReference>
<protein>
    <recommendedName>
        <fullName evidence="11">4-hydroxybenzoate polyprenyltransferase</fullName>
        <ecNumber evidence="11">2.5.1.39</ecNumber>
    </recommendedName>
</protein>
<dbReference type="PATRIC" id="fig|1121439.3.peg.449"/>
<keyword evidence="14" id="KW-1185">Reference proteome</keyword>
<dbReference type="OrthoDB" id="9782418at2"/>
<dbReference type="PANTHER" id="PTHR11048">
    <property type="entry name" value="PRENYLTRANSFERASES"/>
    <property type="match status" value="1"/>
</dbReference>